<dbReference type="InterPro" id="IPR001647">
    <property type="entry name" value="HTH_TetR"/>
</dbReference>
<dbReference type="Proteomes" id="UP001595752">
    <property type="component" value="Unassembled WGS sequence"/>
</dbReference>
<dbReference type="InterPro" id="IPR050624">
    <property type="entry name" value="HTH-type_Tx_Regulator"/>
</dbReference>
<keyword evidence="2 3" id="KW-0238">DNA-binding</keyword>
<dbReference type="PANTHER" id="PTHR43479:SF11">
    <property type="entry name" value="ACREF_ENVCD OPERON REPRESSOR-RELATED"/>
    <property type="match status" value="1"/>
</dbReference>
<accession>A0ABV8B721</accession>
<name>A0ABV8B721_9BACI</name>
<dbReference type="InterPro" id="IPR036271">
    <property type="entry name" value="Tet_transcr_reg_TetR-rel_C_sf"/>
</dbReference>
<dbReference type="RefSeq" id="WP_377918489.1">
    <property type="nucleotide sequence ID" value="NZ_JBHRZT010000072.1"/>
</dbReference>
<proteinExistence type="predicted"/>
<dbReference type="PRINTS" id="PR00455">
    <property type="entry name" value="HTHTETR"/>
</dbReference>
<organism evidence="5 6">
    <name type="scientific">Bacillus songklensis</name>
    <dbReference type="NCBI Taxonomy" id="1069116"/>
    <lineage>
        <taxon>Bacteria</taxon>
        <taxon>Bacillati</taxon>
        <taxon>Bacillota</taxon>
        <taxon>Bacilli</taxon>
        <taxon>Bacillales</taxon>
        <taxon>Bacillaceae</taxon>
        <taxon>Bacillus</taxon>
    </lineage>
</organism>
<dbReference type="Pfam" id="PF14246">
    <property type="entry name" value="TetR_C_7"/>
    <property type="match status" value="1"/>
</dbReference>
<comment type="caution">
    <text evidence="5">The sequence shown here is derived from an EMBL/GenBank/DDBJ whole genome shotgun (WGS) entry which is preliminary data.</text>
</comment>
<evidence type="ECO:0000256" key="3">
    <source>
        <dbReference type="PROSITE-ProRule" id="PRU00335"/>
    </source>
</evidence>
<reference evidence="6" key="1">
    <citation type="journal article" date="2019" name="Int. J. Syst. Evol. Microbiol.">
        <title>The Global Catalogue of Microorganisms (GCM) 10K type strain sequencing project: providing services to taxonomists for standard genome sequencing and annotation.</title>
        <authorList>
            <consortium name="The Broad Institute Genomics Platform"/>
            <consortium name="The Broad Institute Genome Sequencing Center for Infectious Disease"/>
            <person name="Wu L."/>
            <person name="Ma J."/>
        </authorList>
    </citation>
    <scope>NUCLEOTIDE SEQUENCE [LARGE SCALE GENOMIC DNA]</scope>
    <source>
        <strain evidence="6">CCUG 61889</strain>
    </source>
</reference>
<protein>
    <submittedName>
        <fullName evidence="5">TetR/AcrR family transcriptional regulator</fullName>
    </submittedName>
</protein>
<keyword evidence="1" id="KW-0678">Repressor</keyword>
<dbReference type="EMBL" id="JBHRZT010000072">
    <property type="protein sequence ID" value="MFC3886121.1"/>
    <property type="molecule type" value="Genomic_DNA"/>
</dbReference>
<evidence type="ECO:0000313" key="6">
    <source>
        <dbReference type="Proteomes" id="UP001595752"/>
    </source>
</evidence>
<keyword evidence="6" id="KW-1185">Reference proteome</keyword>
<evidence type="ECO:0000256" key="2">
    <source>
        <dbReference type="ARBA" id="ARBA00023125"/>
    </source>
</evidence>
<dbReference type="InterPro" id="IPR009057">
    <property type="entry name" value="Homeodomain-like_sf"/>
</dbReference>
<evidence type="ECO:0000259" key="4">
    <source>
        <dbReference type="PROSITE" id="PS50977"/>
    </source>
</evidence>
<dbReference type="InterPro" id="IPR039536">
    <property type="entry name" value="TetR_C_Proteobacteria"/>
</dbReference>
<evidence type="ECO:0000256" key="1">
    <source>
        <dbReference type="ARBA" id="ARBA00022491"/>
    </source>
</evidence>
<evidence type="ECO:0000313" key="5">
    <source>
        <dbReference type="EMBL" id="MFC3886121.1"/>
    </source>
</evidence>
<dbReference type="SUPFAM" id="SSF48498">
    <property type="entry name" value="Tetracyclin repressor-like, C-terminal domain"/>
    <property type="match status" value="1"/>
</dbReference>
<feature type="domain" description="HTH tetR-type" evidence="4">
    <location>
        <begin position="4"/>
        <end position="64"/>
    </location>
</feature>
<dbReference type="PANTHER" id="PTHR43479">
    <property type="entry name" value="ACREF/ENVCD OPERON REPRESSOR-RELATED"/>
    <property type="match status" value="1"/>
</dbReference>
<dbReference type="PROSITE" id="PS50977">
    <property type="entry name" value="HTH_TETR_2"/>
    <property type="match status" value="1"/>
</dbReference>
<sequence length="193" mass="22345">MTKETTKEKIIEATIALIYEKGFKGTTTQLIAKKAGVNESTLFRHFGSKKGIMQEVIGRYSYVSMFSNSLKQEVTWDLEKDLYTFIIHYQKFMHENKDYILIGMQEAHAFPEMEEMIATIPKELKQLLTTYLEEMYKRGKLIKTDFEAQALNIIWLNFGAFLSRARLGNLVTDMDSERFARNSVGLFSRALTP</sequence>
<dbReference type="SUPFAM" id="SSF46689">
    <property type="entry name" value="Homeodomain-like"/>
    <property type="match status" value="1"/>
</dbReference>
<gene>
    <name evidence="5" type="ORF">ACFOU2_22605</name>
</gene>
<feature type="DNA-binding region" description="H-T-H motif" evidence="3">
    <location>
        <begin position="27"/>
        <end position="46"/>
    </location>
</feature>
<dbReference type="Gene3D" id="1.10.357.10">
    <property type="entry name" value="Tetracycline Repressor, domain 2"/>
    <property type="match status" value="1"/>
</dbReference>
<dbReference type="Pfam" id="PF00440">
    <property type="entry name" value="TetR_N"/>
    <property type="match status" value="1"/>
</dbReference>